<dbReference type="EMBL" id="CP003495">
    <property type="protein sequence ID" value="AFY27241.1"/>
    <property type="molecule type" value="Genomic_DNA"/>
</dbReference>
<organism evidence="2 3">
    <name type="scientific">Cyanobium gracile (strain ATCC 27147 / PCC 6307)</name>
    <dbReference type="NCBI Taxonomy" id="292564"/>
    <lineage>
        <taxon>Bacteria</taxon>
        <taxon>Bacillati</taxon>
        <taxon>Cyanobacteriota</taxon>
        <taxon>Cyanophyceae</taxon>
        <taxon>Synechococcales</taxon>
        <taxon>Prochlorococcaceae</taxon>
        <taxon>Cyanobium</taxon>
    </lineage>
</organism>
<dbReference type="HOGENOM" id="CLU_138596_0_0_3"/>
<evidence type="ECO:0000256" key="1">
    <source>
        <dbReference type="SAM" id="MobiDB-lite"/>
    </source>
</evidence>
<evidence type="ECO:0000313" key="2">
    <source>
        <dbReference type="EMBL" id="AFY27241.1"/>
    </source>
</evidence>
<dbReference type="PATRIC" id="fig|292564.3.peg.21"/>
<gene>
    <name evidence="2" type="ordered locus">Cyagr_0021</name>
</gene>
<feature type="compositionally biased region" description="Low complexity" evidence="1">
    <location>
        <begin position="1"/>
        <end position="30"/>
    </location>
</feature>
<dbReference type="STRING" id="292564.Cyagr_0021"/>
<evidence type="ECO:0000313" key="3">
    <source>
        <dbReference type="Proteomes" id="UP000010388"/>
    </source>
</evidence>
<dbReference type="RefSeq" id="WP_015107700.1">
    <property type="nucleotide sequence ID" value="NC_019675.1"/>
</dbReference>
<reference evidence="3" key="1">
    <citation type="journal article" date="2013" name="Proc. Natl. Acad. Sci. U.S.A.">
        <title>Improving the coverage of the cyanobacterial phylum using diversity-driven genome sequencing.</title>
        <authorList>
            <person name="Shih P.M."/>
            <person name="Wu D."/>
            <person name="Latifi A."/>
            <person name="Axen S.D."/>
            <person name="Fewer D.P."/>
            <person name="Talla E."/>
            <person name="Calteau A."/>
            <person name="Cai F."/>
            <person name="Tandeau de Marsac N."/>
            <person name="Rippka R."/>
            <person name="Herdman M."/>
            <person name="Sivonen K."/>
            <person name="Coursin T."/>
            <person name="Laurent T."/>
            <person name="Goodwin L."/>
            <person name="Nolan M."/>
            <person name="Davenport K.W."/>
            <person name="Han C.S."/>
            <person name="Rubin E.M."/>
            <person name="Eisen J.A."/>
            <person name="Woyke T."/>
            <person name="Gugger M."/>
            <person name="Kerfeld C.A."/>
        </authorList>
    </citation>
    <scope>NUCLEOTIDE SEQUENCE [LARGE SCALE GENOMIC DNA]</scope>
    <source>
        <strain evidence="3">ATCC 27147 / PCC 6307</strain>
    </source>
</reference>
<sequence>MATRRTASAPADAPATSPSAGGSSAPGVASETQPLRHPLDQDTVSEWITRALDEGVRPEQALAFIGLGLMRRMGGGIGDGFADWKDAAEADHPVDLAALRQRLEITELAIRTGAPLSTAEVTQLMGARPGAALVERGGLMARRLGRNVWKLSRSADGEREERSIGFSEGFRRRL</sequence>
<protein>
    <submittedName>
        <fullName evidence="2">Uncharacterized protein</fullName>
    </submittedName>
</protein>
<dbReference type="AlphaFoldDB" id="K9P3F2"/>
<name>K9P3F2_CYAGP</name>
<proteinExistence type="predicted"/>
<dbReference type="KEGG" id="cgc:Cyagr_0021"/>
<accession>K9P3F2</accession>
<dbReference type="eggNOG" id="ENOG50340Y3">
    <property type="taxonomic scope" value="Bacteria"/>
</dbReference>
<feature type="region of interest" description="Disordered" evidence="1">
    <location>
        <begin position="1"/>
        <end position="41"/>
    </location>
</feature>
<dbReference type="Proteomes" id="UP000010388">
    <property type="component" value="Chromosome"/>
</dbReference>